<protein>
    <recommendedName>
        <fullName evidence="4">TEA domain-containing protein</fullName>
    </recommendedName>
</protein>
<evidence type="ECO:0000259" key="4">
    <source>
        <dbReference type="PROSITE" id="PS51088"/>
    </source>
</evidence>
<dbReference type="InterPro" id="IPR000818">
    <property type="entry name" value="TEA/ATTS_dom"/>
</dbReference>
<dbReference type="Pfam" id="PF01285">
    <property type="entry name" value="TEA"/>
    <property type="match status" value="1"/>
</dbReference>
<feature type="region of interest" description="Disordered" evidence="3">
    <location>
        <begin position="476"/>
        <end position="512"/>
    </location>
</feature>
<dbReference type="PROSITE" id="PS51088">
    <property type="entry name" value="TEA_2"/>
    <property type="match status" value="1"/>
</dbReference>
<accession>A0A9P5Z3H0</accession>
<dbReference type="Proteomes" id="UP000807469">
    <property type="component" value="Unassembled WGS sequence"/>
</dbReference>
<feature type="compositionally biased region" description="Low complexity" evidence="3">
    <location>
        <begin position="168"/>
        <end position="179"/>
    </location>
</feature>
<dbReference type="InterPro" id="IPR038096">
    <property type="entry name" value="TEA/ATTS_sf"/>
</dbReference>
<evidence type="ECO:0000313" key="5">
    <source>
        <dbReference type="EMBL" id="KAF9480131.1"/>
    </source>
</evidence>
<feature type="DNA-binding region" description="TEA" evidence="2">
    <location>
        <begin position="29"/>
        <end position="103"/>
    </location>
</feature>
<feature type="region of interest" description="Disordered" evidence="3">
    <location>
        <begin position="168"/>
        <end position="203"/>
    </location>
</feature>
<name>A0A9P5Z3H0_9AGAR</name>
<comment type="similarity">
    <text evidence="1">Belongs to the TEC1 family.</text>
</comment>
<evidence type="ECO:0000313" key="6">
    <source>
        <dbReference type="Proteomes" id="UP000807469"/>
    </source>
</evidence>
<keyword evidence="6" id="KW-1185">Reference proteome</keyword>
<comment type="caution">
    <text evidence="5">The sequence shown here is derived from an EMBL/GenBank/DDBJ whole genome shotgun (WGS) entry which is preliminary data.</text>
</comment>
<sequence length="538" mass="59260">MSSSRSAMKKHDSPPSITPQRKHRKLLKDGSGTEVWPESIEKVFVQGLREYWTSPYATYSQSRGRSRWRNQFLVDYLHKQGIERTKKQVASHIQVLRNMWKGEAGRSCILSPPFPAADSLMPEFHLVAGGDELYPESESPVAAPVKLEEQYNDNSLYAINDWEENDLPSSNSVSPNFSPADSQSEFPPTPEHRPNLYPSDFGPVNSKLPSIPLDLGYPTPAISSPSISPQGDYIQQLPPFHDATAFGLPYSQAGKYNTPSTLPANVPTTPFNVSPNRSSRASLQEFAPQQPQPAVNRHMSATPTHYRYTRNRVTSIYLQADGMTPFSVKVDALSQPNQQVQPPFTLRIRLCMPSGNDMRTPPNLSGFNSGVSLENVWSVTAKCITKVFANNMFFAEEAGYLTVTNINVGTVNAALPESALNRCRWLDPNISVVLTQEIIVDEETLLFVIYDLDRKNGGPMPSATLLGYQKYRAVEKGTTSTSQQMSPSGLPSSLSPSPGGASMSPHAGPYARTASLHPALNPYALSPTATATPVRRQY</sequence>
<dbReference type="GO" id="GO:0003700">
    <property type="term" value="F:DNA-binding transcription factor activity"/>
    <property type="evidence" value="ECO:0007669"/>
    <property type="project" value="InterPro"/>
</dbReference>
<feature type="compositionally biased region" description="Low complexity" evidence="3">
    <location>
        <begin position="482"/>
        <end position="509"/>
    </location>
</feature>
<evidence type="ECO:0000256" key="3">
    <source>
        <dbReference type="SAM" id="MobiDB-lite"/>
    </source>
</evidence>
<dbReference type="EMBL" id="MU155200">
    <property type="protein sequence ID" value="KAF9480131.1"/>
    <property type="molecule type" value="Genomic_DNA"/>
</dbReference>
<dbReference type="AlphaFoldDB" id="A0A9P5Z3H0"/>
<feature type="domain" description="TEA" evidence="4">
    <location>
        <begin position="29"/>
        <end position="103"/>
    </location>
</feature>
<reference evidence="5" key="1">
    <citation type="submission" date="2020-11" db="EMBL/GenBank/DDBJ databases">
        <authorList>
            <consortium name="DOE Joint Genome Institute"/>
            <person name="Ahrendt S."/>
            <person name="Riley R."/>
            <person name="Andreopoulos W."/>
            <person name="Labutti K."/>
            <person name="Pangilinan J."/>
            <person name="Ruiz-Duenas F.J."/>
            <person name="Barrasa J.M."/>
            <person name="Sanchez-Garcia M."/>
            <person name="Camarero S."/>
            <person name="Miyauchi S."/>
            <person name="Serrano A."/>
            <person name="Linde D."/>
            <person name="Babiker R."/>
            <person name="Drula E."/>
            <person name="Ayuso-Fernandez I."/>
            <person name="Pacheco R."/>
            <person name="Padilla G."/>
            <person name="Ferreira P."/>
            <person name="Barriuso J."/>
            <person name="Kellner H."/>
            <person name="Castanera R."/>
            <person name="Alfaro M."/>
            <person name="Ramirez L."/>
            <person name="Pisabarro A.G."/>
            <person name="Kuo A."/>
            <person name="Tritt A."/>
            <person name="Lipzen A."/>
            <person name="He G."/>
            <person name="Yan M."/>
            <person name="Ng V."/>
            <person name="Cullen D."/>
            <person name="Martin F."/>
            <person name="Rosso M.-N."/>
            <person name="Henrissat B."/>
            <person name="Hibbett D."/>
            <person name="Martinez A.T."/>
            <person name="Grigoriev I.V."/>
        </authorList>
    </citation>
    <scope>NUCLEOTIDE SEQUENCE</scope>
    <source>
        <strain evidence="5">CIRM-BRFM 674</strain>
    </source>
</reference>
<organism evidence="5 6">
    <name type="scientific">Pholiota conissans</name>
    <dbReference type="NCBI Taxonomy" id="109636"/>
    <lineage>
        <taxon>Eukaryota</taxon>
        <taxon>Fungi</taxon>
        <taxon>Dikarya</taxon>
        <taxon>Basidiomycota</taxon>
        <taxon>Agaricomycotina</taxon>
        <taxon>Agaricomycetes</taxon>
        <taxon>Agaricomycetidae</taxon>
        <taxon>Agaricales</taxon>
        <taxon>Agaricineae</taxon>
        <taxon>Strophariaceae</taxon>
        <taxon>Pholiota</taxon>
    </lineage>
</organism>
<evidence type="ECO:0000256" key="2">
    <source>
        <dbReference type="PROSITE-ProRule" id="PRU00505"/>
    </source>
</evidence>
<dbReference type="SMART" id="SM00426">
    <property type="entry name" value="TEA"/>
    <property type="match status" value="1"/>
</dbReference>
<dbReference type="Gene3D" id="6.10.20.40">
    <property type="entry name" value="TEA/ATTS domain"/>
    <property type="match status" value="1"/>
</dbReference>
<evidence type="ECO:0000256" key="1">
    <source>
        <dbReference type="ARBA" id="ARBA00008421"/>
    </source>
</evidence>
<proteinExistence type="inferred from homology"/>
<feature type="region of interest" description="Disordered" evidence="3">
    <location>
        <begin position="1"/>
        <end position="31"/>
    </location>
</feature>
<gene>
    <name evidence="5" type="ORF">BDN70DRAFT_646778</name>
</gene>
<dbReference type="OrthoDB" id="10006572at2759"/>